<keyword evidence="3 5" id="KW-0732">Signal</keyword>
<evidence type="ECO:0000256" key="4">
    <source>
        <dbReference type="RuleBase" id="RU003744"/>
    </source>
</evidence>
<dbReference type="InterPro" id="IPR018313">
    <property type="entry name" value="SBP_3_CS"/>
</dbReference>
<dbReference type="RefSeq" id="WP_014413356.1">
    <property type="nucleotide sequence ID" value="NC_017059.1"/>
</dbReference>
<feature type="domain" description="Solute-binding protein family 3/N-terminal" evidence="6">
    <location>
        <begin position="30"/>
        <end position="253"/>
    </location>
</feature>
<dbReference type="Proteomes" id="UP000033220">
    <property type="component" value="Chromosome DSM 122"/>
</dbReference>
<evidence type="ECO:0000256" key="5">
    <source>
        <dbReference type="SAM" id="SignalP"/>
    </source>
</evidence>
<dbReference type="eggNOG" id="COG0834">
    <property type="taxonomic scope" value="Bacteria"/>
</dbReference>
<dbReference type="PATRIC" id="fig|1150469.3.peg.133"/>
<dbReference type="PANTHER" id="PTHR35936:SF17">
    <property type="entry name" value="ARGININE-BINDING EXTRACELLULAR PROTEIN ARTP"/>
    <property type="match status" value="1"/>
</dbReference>
<dbReference type="OrthoDB" id="9807134at2"/>
<dbReference type="AlphaFoldDB" id="H6SIT9"/>
<dbReference type="CDD" id="cd13702">
    <property type="entry name" value="PBP2_mlr5654_like"/>
    <property type="match status" value="1"/>
</dbReference>
<dbReference type="GO" id="GO:0030313">
    <property type="term" value="C:cell envelope"/>
    <property type="evidence" value="ECO:0007669"/>
    <property type="project" value="UniProtKB-SubCell"/>
</dbReference>
<dbReference type="SUPFAM" id="SSF53850">
    <property type="entry name" value="Periplasmic binding protein-like II"/>
    <property type="match status" value="1"/>
</dbReference>
<reference evidence="7 8" key="1">
    <citation type="submission" date="2012-02" db="EMBL/GenBank/DDBJ databases">
        <title>Shotgun genome sequence of Phaeospirillum photometricum DSM 122.</title>
        <authorList>
            <person name="Duquesne K."/>
            <person name="Sturgis J."/>
        </authorList>
    </citation>
    <scope>NUCLEOTIDE SEQUENCE [LARGE SCALE GENOMIC DNA]</scope>
    <source>
        <strain evidence="8">DSM122</strain>
    </source>
</reference>
<dbReference type="KEGG" id="rpm:RSPPHO_00090"/>
<dbReference type="STRING" id="1150469.RSPPHO_00090"/>
<dbReference type="PANTHER" id="PTHR35936">
    <property type="entry name" value="MEMBRANE-BOUND LYTIC MUREIN TRANSGLYCOSYLASE F"/>
    <property type="match status" value="1"/>
</dbReference>
<proteinExistence type="inferred from homology"/>
<feature type="chain" id="PRO_5003607098" evidence="5">
    <location>
        <begin position="29"/>
        <end position="258"/>
    </location>
</feature>
<evidence type="ECO:0000256" key="3">
    <source>
        <dbReference type="ARBA" id="ARBA00022729"/>
    </source>
</evidence>
<protein>
    <submittedName>
        <fullName evidence="7">Extracellular solute-binding protein, family 3</fullName>
    </submittedName>
</protein>
<dbReference type="InterPro" id="IPR001638">
    <property type="entry name" value="Solute-binding_3/MltF_N"/>
</dbReference>
<comment type="subcellular location">
    <subcellularLocation>
        <location evidence="1">Cell envelope</location>
    </subcellularLocation>
</comment>
<evidence type="ECO:0000313" key="7">
    <source>
        <dbReference type="EMBL" id="CCG06716.1"/>
    </source>
</evidence>
<sequence length="258" mass="27954">MTLRKAAVALTTALLLGAGALMGPPAHAETLRFATEGAFPPFNAVDDKGKPHGFDVDIAKALCAEMKAECELVVQDWDGLIPGLLAKKFDAIIASMSITEERQKSVLFSDPYYFNQFHFVGPKDRTFTLTKDGLKGLTVGAQRATVSAKWLEEHLGDAVSVKLYDTAEEAYLDLTSGRLDLMLNDTYPTYDWLKSPAATGYELKGESVIKDDKVGIALRPGDTALAASLNKALAAIIANGTYAEINARYFPFSLLARE</sequence>
<keyword evidence="8" id="KW-1185">Reference proteome</keyword>
<dbReference type="Gene3D" id="3.40.190.10">
    <property type="entry name" value="Periplasmic binding protein-like II"/>
    <property type="match status" value="2"/>
</dbReference>
<evidence type="ECO:0000256" key="2">
    <source>
        <dbReference type="ARBA" id="ARBA00010333"/>
    </source>
</evidence>
<gene>
    <name evidence="7" type="ORF">RSPPHO_00090</name>
</gene>
<dbReference type="PROSITE" id="PS01039">
    <property type="entry name" value="SBP_BACTERIAL_3"/>
    <property type="match status" value="1"/>
</dbReference>
<dbReference type="HOGENOM" id="CLU_019602_18_0_5"/>
<comment type="similarity">
    <text evidence="2 4">Belongs to the bacterial solute-binding protein 3 family.</text>
</comment>
<dbReference type="EMBL" id="HE663493">
    <property type="protein sequence ID" value="CCG06716.1"/>
    <property type="molecule type" value="Genomic_DNA"/>
</dbReference>
<name>H6SIT9_PARPM</name>
<evidence type="ECO:0000259" key="6">
    <source>
        <dbReference type="SMART" id="SM00062"/>
    </source>
</evidence>
<evidence type="ECO:0000256" key="1">
    <source>
        <dbReference type="ARBA" id="ARBA00004196"/>
    </source>
</evidence>
<dbReference type="SMART" id="SM00062">
    <property type="entry name" value="PBPb"/>
    <property type="match status" value="1"/>
</dbReference>
<evidence type="ECO:0000313" key="8">
    <source>
        <dbReference type="Proteomes" id="UP000033220"/>
    </source>
</evidence>
<feature type="signal peptide" evidence="5">
    <location>
        <begin position="1"/>
        <end position="28"/>
    </location>
</feature>
<accession>H6SIT9</accession>
<dbReference type="Pfam" id="PF00497">
    <property type="entry name" value="SBP_bac_3"/>
    <property type="match status" value="1"/>
</dbReference>
<organism evidence="7 8">
    <name type="scientific">Pararhodospirillum photometricum DSM 122</name>
    <dbReference type="NCBI Taxonomy" id="1150469"/>
    <lineage>
        <taxon>Bacteria</taxon>
        <taxon>Pseudomonadati</taxon>
        <taxon>Pseudomonadota</taxon>
        <taxon>Alphaproteobacteria</taxon>
        <taxon>Rhodospirillales</taxon>
        <taxon>Rhodospirillaceae</taxon>
        <taxon>Pararhodospirillum</taxon>
    </lineage>
</organism>